<protein>
    <submittedName>
        <fullName evidence="2">Uncharacterized protein</fullName>
    </submittedName>
</protein>
<feature type="transmembrane region" description="Helical" evidence="1">
    <location>
        <begin position="286"/>
        <end position="309"/>
    </location>
</feature>
<proteinExistence type="predicted"/>
<keyword evidence="1" id="KW-0472">Membrane</keyword>
<feature type="transmembrane region" description="Helical" evidence="1">
    <location>
        <begin position="108"/>
        <end position="126"/>
    </location>
</feature>
<evidence type="ECO:0000256" key="1">
    <source>
        <dbReference type="SAM" id="Phobius"/>
    </source>
</evidence>
<name>A0AA87Z053_FICCA</name>
<keyword evidence="1" id="KW-0812">Transmembrane</keyword>
<evidence type="ECO:0000313" key="3">
    <source>
        <dbReference type="Proteomes" id="UP001187192"/>
    </source>
</evidence>
<evidence type="ECO:0000313" key="2">
    <source>
        <dbReference type="EMBL" id="GMN26932.1"/>
    </source>
</evidence>
<keyword evidence="3" id="KW-1185">Reference proteome</keyword>
<dbReference type="EMBL" id="BTGU01008297">
    <property type="protein sequence ID" value="GMN26932.1"/>
    <property type="molecule type" value="Genomic_DNA"/>
</dbReference>
<comment type="caution">
    <text evidence="2">The sequence shown here is derived from an EMBL/GenBank/DDBJ whole genome shotgun (WGS) entry which is preliminary data.</text>
</comment>
<accession>A0AA87Z053</accession>
<dbReference type="AlphaFoldDB" id="A0AA87Z053"/>
<dbReference type="Proteomes" id="UP001187192">
    <property type="component" value="Unassembled WGS sequence"/>
</dbReference>
<reference evidence="2" key="1">
    <citation type="submission" date="2023-07" db="EMBL/GenBank/DDBJ databases">
        <title>draft genome sequence of fig (Ficus carica).</title>
        <authorList>
            <person name="Takahashi T."/>
            <person name="Nishimura K."/>
        </authorList>
    </citation>
    <scope>NUCLEOTIDE SEQUENCE</scope>
</reference>
<keyword evidence="1" id="KW-1133">Transmembrane helix</keyword>
<feature type="transmembrane region" description="Helical" evidence="1">
    <location>
        <begin position="138"/>
        <end position="155"/>
    </location>
</feature>
<organism evidence="2 3">
    <name type="scientific">Ficus carica</name>
    <name type="common">Common fig</name>
    <dbReference type="NCBI Taxonomy" id="3494"/>
    <lineage>
        <taxon>Eukaryota</taxon>
        <taxon>Viridiplantae</taxon>
        <taxon>Streptophyta</taxon>
        <taxon>Embryophyta</taxon>
        <taxon>Tracheophyta</taxon>
        <taxon>Spermatophyta</taxon>
        <taxon>Magnoliopsida</taxon>
        <taxon>eudicotyledons</taxon>
        <taxon>Gunneridae</taxon>
        <taxon>Pentapetalae</taxon>
        <taxon>rosids</taxon>
        <taxon>fabids</taxon>
        <taxon>Rosales</taxon>
        <taxon>Moraceae</taxon>
        <taxon>Ficeae</taxon>
        <taxon>Ficus</taxon>
    </lineage>
</organism>
<sequence length="339" mass="37368">MQAVQYGVISAQYSIEEETDALSNLCEASQDWAHLYPIPLLAGRFSQLFLSQLIIRQRDLNVGIVEKNFKAPPLPPLASEEVRSKIKTSFAANTNILKKNKENDGSRMTWLGFGFPLTALSSRASFLTPEKKRLGESGAYFVICIIILCSIISALKIRKIYYAGMTSKSAICCFKAGNALCLSKANANRSNTSTQRTRDYAESLSLGVLTSPDTDGKLKKKDRCASSAGTAFSEVNNEEGHHTAQVSDEQAQDILNLPSRVAHHYGKRKGLHRALWRAPRNNNNSIIVLQLVCFATLTLLGCEIPFLLFSPLALVEVKKDHSTELVLSSAMENSCPWPL</sequence>
<gene>
    <name evidence="2" type="ORF">TIFTF001_050444</name>
</gene>